<protein>
    <submittedName>
        <fullName evidence="2">Matrix-remodeling-associated protein 7</fullName>
    </submittedName>
</protein>
<evidence type="ECO:0000313" key="2">
    <source>
        <dbReference type="RefSeq" id="XP_045155444.1"/>
    </source>
</evidence>
<organism evidence="1 2">
    <name type="scientific">Echinops telfairi</name>
    <name type="common">Lesser hedgehog tenrec</name>
    <dbReference type="NCBI Taxonomy" id="9371"/>
    <lineage>
        <taxon>Eukaryota</taxon>
        <taxon>Metazoa</taxon>
        <taxon>Chordata</taxon>
        <taxon>Craniata</taxon>
        <taxon>Vertebrata</taxon>
        <taxon>Euteleostomi</taxon>
        <taxon>Mammalia</taxon>
        <taxon>Eutheria</taxon>
        <taxon>Afrotheria</taxon>
        <taxon>Tenrecidae</taxon>
        <taxon>Tenrecinae</taxon>
        <taxon>Echinops</taxon>
    </lineage>
</organism>
<reference evidence="2" key="1">
    <citation type="submission" date="2025-08" db="UniProtKB">
        <authorList>
            <consortium name="RefSeq"/>
        </authorList>
    </citation>
    <scope>IDENTIFICATION</scope>
</reference>
<gene>
    <name evidence="2" type="primary">MXRA7</name>
</gene>
<evidence type="ECO:0000313" key="1">
    <source>
        <dbReference type="Proteomes" id="UP000694863"/>
    </source>
</evidence>
<sequence>PAPPEPAAAPQEAPEEPAAVEPVGAEAKEATDTGQEEEFDPGERHLPQEEPEEEDGDTFSFKYSPGKLRGNQYKQMMTKEELCEEQRVQREQLDAIFKLMKDNQETFGEMSDGDLQEQLRLYDM</sequence>
<name>A0AC55DUM3_ECHTE</name>
<accession>A0AC55DUM3</accession>
<keyword evidence="1" id="KW-1185">Reference proteome</keyword>
<feature type="non-terminal residue" evidence="2">
    <location>
        <position position="1"/>
    </location>
</feature>
<dbReference type="RefSeq" id="XP_045155444.1">
    <property type="nucleotide sequence ID" value="XM_045299509.1"/>
</dbReference>
<dbReference type="Proteomes" id="UP000694863">
    <property type="component" value="Unplaced"/>
</dbReference>
<proteinExistence type="predicted"/>